<dbReference type="InterPro" id="IPR045063">
    <property type="entry name" value="Dynamin_N"/>
</dbReference>
<gene>
    <name evidence="4" type="ORF">ACJMK2_009958</name>
</gene>
<dbReference type="InterPro" id="IPR056024">
    <property type="entry name" value="DUF7605"/>
</dbReference>
<evidence type="ECO:0000256" key="1">
    <source>
        <dbReference type="SAM" id="MobiDB-lite"/>
    </source>
</evidence>
<dbReference type="PANTHER" id="PTHR36681">
    <property type="entry name" value="NUCLEAR GTPASE, GERMINAL CENTER-ASSOCIATED, TANDEM DUPLICATE 3"/>
    <property type="match status" value="1"/>
</dbReference>
<evidence type="ECO:0000313" key="4">
    <source>
        <dbReference type="EMBL" id="KAL3859762.1"/>
    </source>
</evidence>
<feature type="region of interest" description="Disordered" evidence="1">
    <location>
        <begin position="472"/>
        <end position="501"/>
    </location>
</feature>
<evidence type="ECO:0000259" key="2">
    <source>
        <dbReference type="Pfam" id="PF00350"/>
    </source>
</evidence>
<dbReference type="InterPro" id="IPR027417">
    <property type="entry name" value="P-loop_NTPase"/>
</dbReference>
<proteinExistence type="predicted"/>
<keyword evidence="5" id="KW-1185">Reference proteome</keyword>
<feature type="compositionally biased region" description="Acidic residues" evidence="1">
    <location>
        <begin position="476"/>
        <end position="493"/>
    </location>
</feature>
<feature type="domain" description="Dynamin N-terminal" evidence="2">
    <location>
        <begin position="122"/>
        <end position="347"/>
    </location>
</feature>
<evidence type="ECO:0000313" key="5">
    <source>
        <dbReference type="Proteomes" id="UP001634394"/>
    </source>
</evidence>
<dbReference type="PANTHER" id="PTHR36681:SF3">
    <property type="entry name" value="NUCLEAR GTPASE, GERMINAL CENTER-ASSOCIATED, TANDEM DUPLICATE 3"/>
    <property type="match status" value="1"/>
</dbReference>
<dbReference type="EMBL" id="JBJQND010000012">
    <property type="protein sequence ID" value="KAL3859762.1"/>
    <property type="molecule type" value="Genomic_DNA"/>
</dbReference>
<dbReference type="Gene3D" id="3.40.50.300">
    <property type="entry name" value="P-loop containing nucleotide triphosphate hydrolases"/>
    <property type="match status" value="1"/>
</dbReference>
<comment type="caution">
    <text evidence="4">The sequence shown here is derived from an EMBL/GenBank/DDBJ whole genome shotgun (WGS) entry which is preliminary data.</text>
</comment>
<dbReference type="AlphaFoldDB" id="A0ABD3VGV5"/>
<evidence type="ECO:0000259" key="3">
    <source>
        <dbReference type="Pfam" id="PF24564"/>
    </source>
</evidence>
<accession>A0ABD3VGV5</accession>
<feature type="domain" description="DUF7605" evidence="3">
    <location>
        <begin position="659"/>
        <end position="820"/>
    </location>
</feature>
<feature type="region of interest" description="Disordered" evidence="1">
    <location>
        <begin position="943"/>
        <end position="969"/>
    </location>
</feature>
<sequence>MEYTPEQMRFSLSSGIKRKLVSEQGIPPVLEVSPLKRRRGVNVSSRQRAASTVTKPTCKDTNKLWSSKNAHFEKIVLRCKEVIGNLLLELKRTDVPESDVLKDLIGDLEKVSPKTELPRTIIALMGGTGTGKSTLVNSLLDSNSILPTSDDRACTSVVVEVVQNKEKNKFEADIEFLQKNDWFGELRVLLEDLTSEDGSLRMKPAESGSDMYVSYCKVKAVYGKIETFDHLSNIESVNQWLGKSHHLTCSASEIEKFRDEIEKFIITKEHGTNTQSLWPIIKHVRIKLPNSDVCSSGASLVDLPGIRDSNPARNKIAKEFLKECHSVWVVNAMPRAIDDVTSRDLLDQGLRRQFLMDGKMESLAFICTMSDRFSEQNTIRTHQLDSMCRDLKVQKYSMEMDKRNLEQQIKAFQDTSDVSKEKARIWELHEHIMKMNYMISKICAKSRNEVCVRHIKRLFRNIKRQSDLIRDRLDGGESEAESEIEREDMEENGPGEHEGDTNIRVFCCSSTEYQKIMGFNPTDGPPMVFQDAEDTQIPALKDYVHELTYARRQKGLEELVRSLGRCVFNFLSYIRNGGRLSTAASAGIETTIDDELSHFKEQMQPAIQTLRTSIDDLFRGQIGRQVLQGAQNAKRDAVVICNRWAAPGKKAPTRGTPVGLHWRSYRATVQRKGVFTLPASNTDINFNQDLADPIYKEVENEWNRVFNLQLPQFLEKTLNRIENETKLFIEHLCEQVRRFHISEVRVKDTKKQLELNVKGKISELLSQMNLEVMRKQREINRILTPFIQLKLDDVYTTAGNQTGKGSTESTKKCMNEGIDNLRHTMFDEAIGKLLGELDTLQGEILKVMHAQCCDLEEDMRTAFEPLWKSLTPSVTALYEVLSTACEEVRQIYVDANLENTEEATPTVEIRPQMGHIPGAPEQRFSNTISKFFKHIPEDQITVKRGLQNDAKSKSKSSRSHRSPDQETMSRWECSVQYTLRNGTSEEIMKVLETCPNDETSEVLLPFVNEPPIQRKILMIITELLQNKLLTQGFEVSIWPGYVHYKSENVLVCMYKKQKPQIGRYFNMEIVYVDIDFFGEMNVPNVP</sequence>
<organism evidence="4 5">
    <name type="scientific">Sinanodonta woodiana</name>
    <name type="common">Chinese pond mussel</name>
    <name type="synonym">Anodonta woodiana</name>
    <dbReference type="NCBI Taxonomy" id="1069815"/>
    <lineage>
        <taxon>Eukaryota</taxon>
        <taxon>Metazoa</taxon>
        <taxon>Spiralia</taxon>
        <taxon>Lophotrochozoa</taxon>
        <taxon>Mollusca</taxon>
        <taxon>Bivalvia</taxon>
        <taxon>Autobranchia</taxon>
        <taxon>Heteroconchia</taxon>
        <taxon>Palaeoheterodonta</taxon>
        <taxon>Unionida</taxon>
        <taxon>Unionoidea</taxon>
        <taxon>Unionidae</taxon>
        <taxon>Unioninae</taxon>
        <taxon>Sinanodonta</taxon>
    </lineage>
</organism>
<dbReference type="SUPFAM" id="SSF52540">
    <property type="entry name" value="P-loop containing nucleoside triphosphate hydrolases"/>
    <property type="match status" value="1"/>
</dbReference>
<dbReference type="Pfam" id="PF24564">
    <property type="entry name" value="DUF7605"/>
    <property type="match status" value="1"/>
</dbReference>
<name>A0ABD3VGV5_SINWO</name>
<evidence type="ECO:0008006" key="6">
    <source>
        <dbReference type="Google" id="ProtNLM"/>
    </source>
</evidence>
<dbReference type="Proteomes" id="UP001634394">
    <property type="component" value="Unassembled WGS sequence"/>
</dbReference>
<protein>
    <recommendedName>
        <fullName evidence="6">Nuclear GTPase SLIP-GC</fullName>
    </recommendedName>
</protein>
<reference evidence="4 5" key="1">
    <citation type="submission" date="2024-11" db="EMBL/GenBank/DDBJ databases">
        <title>Chromosome-level genome assembly of the freshwater bivalve Anodonta woodiana.</title>
        <authorList>
            <person name="Chen X."/>
        </authorList>
    </citation>
    <scope>NUCLEOTIDE SEQUENCE [LARGE SCALE GENOMIC DNA]</scope>
    <source>
        <strain evidence="4">MN2024</strain>
        <tissue evidence="4">Gills</tissue>
    </source>
</reference>
<dbReference type="Pfam" id="PF00350">
    <property type="entry name" value="Dynamin_N"/>
    <property type="match status" value="1"/>
</dbReference>